<dbReference type="EMBL" id="CP025536">
    <property type="protein sequence ID" value="AUW96401.1"/>
    <property type="molecule type" value="Genomic_DNA"/>
</dbReference>
<dbReference type="RefSeq" id="WP_104967729.1">
    <property type="nucleotide sequence ID" value="NZ_CP025536.1"/>
</dbReference>
<evidence type="ECO:0000313" key="3">
    <source>
        <dbReference type="Proteomes" id="UP000238956"/>
    </source>
</evidence>
<dbReference type="InterPro" id="IPR021697">
    <property type="entry name" value="DUF3278"/>
</dbReference>
<feature type="transmembrane region" description="Helical" evidence="1">
    <location>
        <begin position="61"/>
        <end position="78"/>
    </location>
</feature>
<dbReference type="Proteomes" id="UP000238956">
    <property type="component" value="Chromosome"/>
</dbReference>
<keyword evidence="1" id="KW-0812">Transmembrane</keyword>
<reference evidence="2 3" key="2">
    <citation type="submission" date="2018-02" db="EMBL/GenBank/DDBJ databases">
        <title>Whole genome sequencing analysis of Streptococcus pluranimalium isolated from cattle infected mastitis in China.</title>
        <authorList>
            <person name="Zhang J.-R."/>
            <person name="Hu G.-Z."/>
        </authorList>
    </citation>
    <scope>NUCLEOTIDE SEQUENCE [LARGE SCALE GENOMIC DNA]</scope>
    <source>
        <strain evidence="2 3">TH11417</strain>
    </source>
</reference>
<dbReference type="OrthoDB" id="2142440at2"/>
<keyword evidence="1" id="KW-0472">Membrane</keyword>
<accession>A0A2L0D4A1</accession>
<gene>
    <name evidence="2" type="ORF">C0J00_04375</name>
</gene>
<name>A0A2L0D4A1_9STRE</name>
<dbReference type="Pfam" id="PF11683">
    <property type="entry name" value="DUF3278"/>
    <property type="match status" value="1"/>
</dbReference>
<sequence>MSTVWLTLIKWFYGLDQLDEYRLQEVNQLGNKLFISYVVTSQVIFWVALIIYLPSQQFDKFSFILAISYFLLLFIHLTKISHFLNEKDLLTIELEEMTFSDYRQKLRKRTLRSCLYLAIFYYLAPTLFDFFDSGRVDFYKLVTIKEIARAIITFSLFYILMYWSQLRKAKGKLRKG</sequence>
<feature type="transmembrane region" description="Helical" evidence="1">
    <location>
        <begin position="113"/>
        <end position="131"/>
    </location>
</feature>
<organism evidence="2 3">
    <name type="scientific">Streptococcus pluranimalium</name>
    <dbReference type="NCBI Taxonomy" id="82348"/>
    <lineage>
        <taxon>Bacteria</taxon>
        <taxon>Bacillati</taxon>
        <taxon>Bacillota</taxon>
        <taxon>Bacilli</taxon>
        <taxon>Lactobacillales</taxon>
        <taxon>Streptococcaceae</taxon>
        <taxon>Streptococcus</taxon>
    </lineage>
</organism>
<dbReference type="GeneID" id="98393142"/>
<evidence type="ECO:0008006" key="4">
    <source>
        <dbReference type="Google" id="ProtNLM"/>
    </source>
</evidence>
<protein>
    <recommendedName>
        <fullName evidence="4">DUF3278 domain-containing protein</fullName>
    </recommendedName>
</protein>
<feature type="transmembrane region" description="Helical" evidence="1">
    <location>
        <begin position="147"/>
        <end position="164"/>
    </location>
</feature>
<evidence type="ECO:0000313" key="2">
    <source>
        <dbReference type="EMBL" id="AUW96401.1"/>
    </source>
</evidence>
<feature type="transmembrane region" description="Helical" evidence="1">
    <location>
        <begin position="34"/>
        <end position="55"/>
    </location>
</feature>
<proteinExistence type="predicted"/>
<dbReference type="AlphaFoldDB" id="A0A2L0D4A1"/>
<keyword evidence="1" id="KW-1133">Transmembrane helix</keyword>
<keyword evidence="3" id="KW-1185">Reference proteome</keyword>
<reference evidence="2 3" key="1">
    <citation type="submission" date="2017-12" db="EMBL/GenBank/DDBJ databases">
        <authorList>
            <person name="Hurst M.R.H."/>
        </authorList>
    </citation>
    <scope>NUCLEOTIDE SEQUENCE [LARGE SCALE GENOMIC DNA]</scope>
    <source>
        <strain evidence="2 3">TH11417</strain>
    </source>
</reference>
<dbReference type="KEGG" id="splr:C0J00_04375"/>
<evidence type="ECO:0000256" key="1">
    <source>
        <dbReference type="SAM" id="Phobius"/>
    </source>
</evidence>